<keyword evidence="3" id="KW-1185">Reference proteome</keyword>
<reference evidence="2" key="1">
    <citation type="journal article" date="2013" name="Nat. Commun.">
        <title>Whole-genome sequencing of Oryza brachyantha reveals mechanisms underlying Oryza genome evolution.</title>
        <authorList>
            <person name="Chen J."/>
            <person name="Huang Q."/>
            <person name="Gao D."/>
            <person name="Wang J."/>
            <person name="Lang Y."/>
            <person name="Liu T."/>
            <person name="Li B."/>
            <person name="Bai Z."/>
            <person name="Luis Goicoechea J."/>
            <person name="Liang C."/>
            <person name="Chen C."/>
            <person name="Zhang W."/>
            <person name="Sun S."/>
            <person name="Liao Y."/>
            <person name="Zhang X."/>
            <person name="Yang L."/>
            <person name="Song C."/>
            <person name="Wang M."/>
            <person name="Shi J."/>
            <person name="Liu G."/>
            <person name="Liu J."/>
            <person name="Zhou H."/>
            <person name="Zhou W."/>
            <person name="Yu Q."/>
            <person name="An N."/>
            <person name="Chen Y."/>
            <person name="Cai Q."/>
            <person name="Wang B."/>
            <person name="Liu B."/>
            <person name="Min J."/>
            <person name="Huang Y."/>
            <person name="Wu H."/>
            <person name="Li Z."/>
            <person name="Zhang Y."/>
            <person name="Yin Y."/>
            <person name="Song W."/>
            <person name="Jiang J."/>
            <person name="Jackson S.A."/>
            <person name="Wing R.A."/>
            <person name="Wang J."/>
            <person name="Chen M."/>
        </authorList>
    </citation>
    <scope>NUCLEOTIDE SEQUENCE [LARGE SCALE GENOMIC DNA]</scope>
    <source>
        <strain evidence="2">cv. IRGC 101232</strain>
    </source>
</reference>
<dbReference type="HOGENOM" id="CLU_2708755_0_0_1"/>
<dbReference type="STRING" id="4533.J3LMF4"/>
<protein>
    <submittedName>
        <fullName evidence="2">Uncharacterized protein</fullName>
    </submittedName>
</protein>
<feature type="region of interest" description="Disordered" evidence="1">
    <location>
        <begin position="12"/>
        <end position="34"/>
    </location>
</feature>
<dbReference type="EnsemblPlants" id="OB03G22300.1">
    <property type="protein sequence ID" value="OB03G22300.1"/>
    <property type="gene ID" value="OB03G22300"/>
</dbReference>
<proteinExistence type="predicted"/>
<reference evidence="2" key="2">
    <citation type="submission" date="2013-04" db="UniProtKB">
        <authorList>
            <consortium name="EnsemblPlants"/>
        </authorList>
    </citation>
    <scope>IDENTIFICATION</scope>
</reference>
<sequence length="73" mass="7859">MEFYVDEKWKFSKKSRNNGSRRVPGGSGAGGDPFLKRSASSREQFWDLLLLKGAGDLVVVEALEGGAGRLAAS</sequence>
<evidence type="ECO:0000256" key="1">
    <source>
        <dbReference type="SAM" id="MobiDB-lite"/>
    </source>
</evidence>
<name>J3LMF4_ORYBR</name>
<evidence type="ECO:0000313" key="2">
    <source>
        <dbReference type="EnsemblPlants" id="OB03G22300.1"/>
    </source>
</evidence>
<dbReference type="AlphaFoldDB" id="J3LMF4"/>
<organism evidence="2">
    <name type="scientific">Oryza brachyantha</name>
    <name type="common">malo sina</name>
    <dbReference type="NCBI Taxonomy" id="4533"/>
    <lineage>
        <taxon>Eukaryota</taxon>
        <taxon>Viridiplantae</taxon>
        <taxon>Streptophyta</taxon>
        <taxon>Embryophyta</taxon>
        <taxon>Tracheophyta</taxon>
        <taxon>Spermatophyta</taxon>
        <taxon>Magnoliopsida</taxon>
        <taxon>Liliopsida</taxon>
        <taxon>Poales</taxon>
        <taxon>Poaceae</taxon>
        <taxon>BOP clade</taxon>
        <taxon>Oryzoideae</taxon>
        <taxon>Oryzeae</taxon>
        <taxon>Oryzinae</taxon>
        <taxon>Oryza</taxon>
    </lineage>
</organism>
<evidence type="ECO:0000313" key="3">
    <source>
        <dbReference type="Proteomes" id="UP000006038"/>
    </source>
</evidence>
<dbReference type="Gramene" id="OB03G22300.1">
    <property type="protein sequence ID" value="OB03G22300.1"/>
    <property type="gene ID" value="OB03G22300"/>
</dbReference>
<dbReference type="Proteomes" id="UP000006038">
    <property type="component" value="Chromosome 3"/>
</dbReference>
<accession>J3LMF4</accession>